<accession>A0ABW0XPC8</accession>
<evidence type="ECO:0000313" key="2">
    <source>
        <dbReference type="Proteomes" id="UP001596183"/>
    </source>
</evidence>
<dbReference type="InterPro" id="IPR046300">
    <property type="entry name" value="DUF6415"/>
</dbReference>
<proteinExistence type="predicted"/>
<protein>
    <submittedName>
        <fullName evidence="1">DUF6415 family natural product biosynthesis protein</fullName>
    </submittedName>
</protein>
<dbReference type="Pfam" id="PF19979">
    <property type="entry name" value="DUF6415"/>
    <property type="match status" value="1"/>
</dbReference>
<dbReference type="RefSeq" id="WP_381209814.1">
    <property type="nucleotide sequence ID" value="NZ_JBHSPC010000032.1"/>
</dbReference>
<reference evidence="2" key="1">
    <citation type="journal article" date="2019" name="Int. J. Syst. Evol. Microbiol.">
        <title>The Global Catalogue of Microorganisms (GCM) 10K type strain sequencing project: providing services to taxonomists for standard genome sequencing and annotation.</title>
        <authorList>
            <consortium name="The Broad Institute Genomics Platform"/>
            <consortium name="The Broad Institute Genome Sequencing Center for Infectious Disease"/>
            <person name="Wu L."/>
            <person name="Ma J."/>
        </authorList>
    </citation>
    <scope>NUCLEOTIDE SEQUENCE [LARGE SCALE GENOMIC DNA]</scope>
    <source>
        <strain evidence="2">JCM 13852</strain>
    </source>
</reference>
<dbReference type="Proteomes" id="UP001596183">
    <property type="component" value="Unassembled WGS sequence"/>
</dbReference>
<dbReference type="EMBL" id="JBHSPC010000032">
    <property type="protein sequence ID" value="MFC5670834.1"/>
    <property type="molecule type" value="Genomic_DNA"/>
</dbReference>
<name>A0ABW0XPC8_9ACTN</name>
<comment type="caution">
    <text evidence="1">The sequence shown here is derived from an EMBL/GenBank/DDBJ whole genome shotgun (WGS) entry which is preliminary data.</text>
</comment>
<evidence type="ECO:0000313" key="1">
    <source>
        <dbReference type="EMBL" id="MFC5670834.1"/>
    </source>
</evidence>
<sequence length="127" mass="13592">MEHRTAPSVIESGAEHHPADIVTMRASAHRLLAPDAKPIAPEELQTLTLALRGHLELLVVDVEVAARSLPADGAPRACVMAAAGEARMRLRLGAGDNPAVRMSVAMRLARSVNALCTHLERLTVRQP</sequence>
<organism evidence="1 2">
    <name type="scientific">Streptomyces incanus</name>
    <dbReference type="NCBI Taxonomy" id="887453"/>
    <lineage>
        <taxon>Bacteria</taxon>
        <taxon>Bacillati</taxon>
        <taxon>Actinomycetota</taxon>
        <taxon>Actinomycetes</taxon>
        <taxon>Kitasatosporales</taxon>
        <taxon>Streptomycetaceae</taxon>
        <taxon>Streptomyces</taxon>
    </lineage>
</organism>
<gene>
    <name evidence="1" type="ORF">ACFP2V_12135</name>
</gene>
<keyword evidence="2" id="KW-1185">Reference proteome</keyword>